<comment type="similarity">
    <text evidence="5">Belongs to the binding-protein-dependent transport system permease family.</text>
</comment>
<dbReference type="Gene3D" id="1.10.3720.10">
    <property type="entry name" value="MetI-like"/>
    <property type="match status" value="1"/>
</dbReference>
<comment type="subcellular location">
    <subcellularLocation>
        <location evidence="5">Cell membrane</location>
        <topology evidence="5">Multi-pass membrane protein</topology>
    </subcellularLocation>
    <subcellularLocation>
        <location evidence="1">Membrane</location>
        <topology evidence="1">Multi-pass membrane protein</topology>
    </subcellularLocation>
</comment>
<dbReference type="PROSITE" id="PS50928">
    <property type="entry name" value="ABC_TM1"/>
    <property type="match status" value="1"/>
</dbReference>
<name>A0A4R9BU25_9MICO</name>
<evidence type="ECO:0000313" key="8">
    <source>
        <dbReference type="Proteomes" id="UP000298468"/>
    </source>
</evidence>
<dbReference type="GO" id="GO:0055085">
    <property type="term" value="P:transmembrane transport"/>
    <property type="evidence" value="ECO:0007669"/>
    <property type="project" value="InterPro"/>
</dbReference>
<dbReference type="SUPFAM" id="SSF161098">
    <property type="entry name" value="MetI-like"/>
    <property type="match status" value="1"/>
</dbReference>
<dbReference type="InterPro" id="IPR000515">
    <property type="entry name" value="MetI-like"/>
</dbReference>
<keyword evidence="4" id="KW-0472">Membrane</keyword>
<reference evidence="7 8" key="1">
    <citation type="submission" date="2019-03" db="EMBL/GenBank/DDBJ databases">
        <title>Genomics of glacier-inhabiting Cryobacterium strains.</title>
        <authorList>
            <person name="Liu Q."/>
            <person name="Xin Y.-H."/>
        </authorList>
    </citation>
    <scope>NUCLEOTIDE SEQUENCE [LARGE SCALE GENOMIC DNA]</scope>
    <source>
        <strain evidence="7 8">Sr59</strain>
    </source>
</reference>
<keyword evidence="8" id="KW-1185">Reference proteome</keyword>
<sequence>MTAFARSAMPMELLEAARLNGASEWRAVFSIALKLLSPGGVRF</sequence>
<organism evidence="7 8">
    <name type="scientific">Cryobacterium lactosi</name>
    <dbReference type="NCBI Taxonomy" id="1259202"/>
    <lineage>
        <taxon>Bacteria</taxon>
        <taxon>Bacillati</taxon>
        <taxon>Actinomycetota</taxon>
        <taxon>Actinomycetes</taxon>
        <taxon>Micrococcales</taxon>
        <taxon>Microbacteriaceae</taxon>
        <taxon>Cryobacterium</taxon>
    </lineage>
</organism>
<evidence type="ECO:0000313" key="7">
    <source>
        <dbReference type="EMBL" id="TFD90651.1"/>
    </source>
</evidence>
<keyword evidence="2" id="KW-0812">Transmembrane</keyword>
<gene>
    <name evidence="7" type="ORF">E3T61_10195</name>
</gene>
<evidence type="ECO:0000256" key="1">
    <source>
        <dbReference type="ARBA" id="ARBA00004141"/>
    </source>
</evidence>
<dbReference type="InterPro" id="IPR035906">
    <property type="entry name" value="MetI-like_sf"/>
</dbReference>
<evidence type="ECO:0000256" key="5">
    <source>
        <dbReference type="RuleBase" id="RU363032"/>
    </source>
</evidence>
<accession>A0A4R9BU25</accession>
<evidence type="ECO:0000256" key="3">
    <source>
        <dbReference type="ARBA" id="ARBA00022989"/>
    </source>
</evidence>
<dbReference type="AlphaFoldDB" id="A0A4R9BU25"/>
<evidence type="ECO:0000256" key="2">
    <source>
        <dbReference type="ARBA" id="ARBA00022692"/>
    </source>
</evidence>
<keyword evidence="3" id="KW-1133">Transmembrane helix</keyword>
<protein>
    <submittedName>
        <fullName evidence="7">ABC transporter permease subunit</fullName>
    </submittedName>
</protein>
<dbReference type="OrthoDB" id="27542at2"/>
<evidence type="ECO:0000259" key="6">
    <source>
        <dbReference type="PROSITE" id="PS50928"/>
    </source>
</evidence>
<keyword evidence="5" id="KW-0813">Transport</keyword>
<proteinExistence type="inferred from homology"/>
<feature type="domain" description="ABC transmembrane type-1" evidence="6">
    <location>
        <begin position="1"/>
        <end position="43"/>
    </location>
</feature>
<dbReference type="RefSeq" id="WP_134640750.1">
    <property type="nucleotide sequence ID" value="NZ_SOHM01000022.1"/>
</dbReference>
<dbReference type="Proteomes" id="UP000298468">
    <property type="component" value="Unassembled WGS sequence"/>
</dbReference>
<dbReference type="EMBL" id="SOHM01000022">
    <property type="protein sequence ID" value="TFD90651.1"/>
    <property type="molecule type" value="Genomic_DNA"/>
</dbReference>
<dbReference type="Pfam" id="PF00528">
    <property type="entry name" value="BPD_transp_1"/>
    <property type="match status" value="1"/>
</dbReference>
<dbReference type="GO" id="GO:0005886">
    <property type="term" value="C:plasma membrane"/>
    <property type="evidence" value="ECO:0007669"/>
    <property type="project" value="UniProtKB-SubCell"/>
</dbReference>
<comment type="caution">
    <text evidence="7">The sequence shown here is derived from an EMBL/GenBank/DDBJ whole genome shotgun (WGS) entry which is preliminary data.</text>
</comment>
<evidence type="ECO:0000256" key="4">
    <source>
        <dbReference type="ARBA" id="ARBA00023136"/>
    </source>
</evidence>